<evidence type="ECO:0000313" key="2">
    <source>
        <dbReference type="EMBL" id="KAK3021256.1"/>
    </source>
</evidence>
<sequence length="162" mass="17902">MALNDQADVIVSLALRSARKVAAMEAPKSSELVTGPKPEVIYRCKKCRRMLALQKHVVPHQHGGGWRGASKPMRRRAILDKERPQCSGSSMFVEPLKWMESCEFTIYKTVPWRATLNAQVATSAWVPSVGMACCATVEHGLIPHFSCIKKELTNVGELVSPS</sequence>
<evidence type="ECO:0000256" key="1">
    <source>
        <dbReference type="ARBA" id="ARBA00008601"/>
    </source>
</evidence>
<organism evidence="2 3">
    <name type="scientific">Escallonia herrerae</name>
    <dbReference type="NCBI Taxonomy" id="1293975"/>
    <lineage>
        <taxon>Eukaryota</taxon>
        <taxon>Viridiplantae</taxon>
        <taxon>Streptophyta</taxon>
        <taxon>Embryophyta</taxon>
        <taxon>Tracheophyta</taxon>
        <taxon>Spermatophyta</taxon>
        <taxon>Magnoliopsida</taxon>
        <taxon>eudicotyledons</taxon>
        <taxon>Gunneridae</taxon>
        <taxon>Pentapetalae</taxon>
        <taxon>asterids</taxon>
        <taxon>campanulids</taxon>
        <taxon>Escalloniales</taxon>
        <taxon>Escalloniaceae</taxon>
        <taxon>Escallonia</taxon>
    </lineage>
</organism>
<dbReference type="GO" id="GO:0008138">
    <property type="term" value="F:protein tyrosine/serine/threonine phosphatase activity"/>
    <property type="evidence" value="ECO:0007669"/>
    <property type="project" value="TreeGrafter"/>
</dbReference>
<name>A0AA89B443_9ASTE</name>
<dbReference type="Proteomes" id="UP001188597">
    <property type="component" value="Unassembled WGS sequence"/>
</dbReference>
<dbReference type="AlphaFoldDB" id="A0AA89B443"/>
<dbReference type="PANTHER" id="PTHR45848">
    <property type="entry name" value="DUAL SPECIFICITY PROTEIN PHOSPHATASE 12 FAMILY MEMBER"/>
    <property type="match status" value="1"/>
</dbReference>
<evidence type="ECO:0000313" key="3">
    <source>
        <dbReference type="Proteomes" id="UP001188597"/>
    </source>
</evidence>
<comment type="similarity">
    <text evidence="1">Belongs to the protein-tyrosine phosphatase family. Non-receptor class dual specificity subfamily.</text>
</comment>
<proteinExistence type="inferred from homology"/>
<gene>
    <name evidence="2" type="ORF">RJ639_047528</name>
</gene>
<reference evidence="2" key="1">
    <citation type="submission" date="2022-12" db="EMBL/GenBank/DDBJ databases">
        <title>Draft genome assemblies for two species of Escallonia (Escalloniales).</title>
        <authorList>
            <person name="Chanderbali A."/>
            <person name="Dervinis C."/>
            <person name="Anghel I."/>
            <person name="Soltis D."/>
            <person name="Soltis P."/>
            <person name="Zapata F."/>
        </authorList>
    </citation>
    <scope>NUCLEOTIDE SEQUENCE</scope>
    <source>
        <strain evidence="2">UCBG64.0493</strain>
        <tissue evidence="2">Leaf</tissue>
    </source>
</reference>
<protein>
    <submittedName>
        <fullName evidence="2">Uncharacterized protein</fullName>
    </submittedName>
</protein>
<accession>A0AA89B443</accession>
<dbReference type="PANTHER" id="PTHR45848:SF6">
    <property type="entry name" value="OS02G0251700 PROTEIN"/>
    <property type="match status" value="1"/>
</dbReference>
<comment type="caution">
    <text evidence="2">The sequence shown here is derived from an EMBL/GenBank/DDBJ whole genome shotgun (WGS) entry which is preliminary data.</text>
</comment>
<dbReference type="EMBL" id="JAVXUP010000769">
    <property type="protein sequence ID" value="KAK3021256.1"/>
    <property type="molecule type" value="Genomic_DNA"/>
</dbReference>
<keyword evidence="3" id="KW-1185">Reference proteome</keyword>